<keyword evidence="2" id="KW-1185">Reference proteome</keyword>
<organism evidence="1 2">
    <name type="scientific">Araneus ventricosus</name>
    <name type="common">Orbweaver spider</name>
    <name type="synonym">Epeira ventricosa</name>
    <dbReference type="NCBI Taxonomy" id="182803"/>
    <lineage>
        <taxon>Eukaryota</taxon>
        <taxon>Metazoa</taxon>
        <taxon>Ecdysozoa</taxon>
        <taxon>Arthropoda</taxon>
        <taxon>Chelicerata</taxon>
        <taxon>Arachnida</taxon>
        <taxon>Araneae</taxon>
        <taxon>Araneomorphae</taxon>
        <taxon>Entelegynae</taxon>
        <taxon>Araneoidea</taxon>
        <taxon>Araneidae</taxon>
        <taxon>Araneus</taxon>
    </lineage>
</organism>
<sequence length="162" mass="18011">MSATIIRYFEGITRDLSQLPAMGCDGAPVNTGWKSGVIRCLEFKLGKPLQWVICLLHFNKLTLRHLCETLDGPTNGPKSYSDNIGKALLICETLPVTTFLIIPGELLTTDRRDLSKDQMYLLEISQAMRLGNGSDELARSSHGTLSHSRWLTKTKKSSKTIC</sequence>
<protein>
    <submittedName>
        <fullName evidence="1">Uncharacterized protein</fullName>
    </submittedName>
</protein>
<evidence type="ECO:0000313" key="1">
    <source>
        <dbReference type="EMBL" id="GBN13469.1"/>
    </source>
</evidence>
<evidence type="ECO:0000313" key="2">
    <source>
        <dbReference type="Proteomes" id="UP000499080"/>
    </source>
</evidence>
<comment type="caution">
    <text evidence="1">The sequence shown here is derived from an EMBL/GenBank/DDBJ whole genome shotgun (WGS) entry which is preliminary data.</text>
</comment>
<accession>A0A4Y2LG81</accession>
<proteinExistence type="predicted"/>
<dbReference type="AlphaFoldDB" id="A0A4Y2LG81"/>
<name>A0A4Y2LG81_ARAVE</name>
<gene>
    <name evidence="1" type="ORF">AVEN_263392_1</name>
</gene>
<dbReference type="Proteomes" id="UP000499080">
    <property type="component" value="Unassembled WGS sequence"/>
</dbReference>
<dbReference type="EMBL" id="BGPR01005790">
    <property type="protein sequence ID" value="GBN13469.1"/>
    <property type="molecule type" value="Genomic_DNA"/>
</dbReference>
<reference evidence="1 2" key="1">
    <citation type="journal article" date="2019" name="Sci. Rep.">
        <title>Orb-weaving spider Araneus ventricosus genome elucidates the spidroin gene catalogue.</title>
        <authorList>
            <person name="Kono N."/>
            <person name="Nakamura H."/>
            <person name="Ohtoshi R."/>
            <person name="Moran D.A.P."/>
            <person name="Shinohara A."/>
            <person name="Yoshida Y."/>
            <person name="Fujiwara M."/>
            <person name="Mori M."/>
            <person name="Tomita M."/>
            <person name="Arakawa K."/>
        </authorList>
    </citation>
    <scope>NUCLEOTIDE SEQUENCE [LARGE SCALE GENOMIC DNA]</scope>
</reference>
<dbReference type="OrthoDB" id="6766769at2759"/>